<dbReference type="Proteomes" id="UP000199645">
    <property type="component" value="Unassembled WGS sequence"/>
</dbReference>
<dbReference type="PROSITE" id="PS50943">
    <property type="entry name" value="HTH_CROC1"/>
    <property type="match status" value="1"/>
</dbReference>
<protein>
    <submittedName>
        <fullName evidence="4">Transcriptional regulator, contains XRE-family HTH domain</fullName>
    </submittedName>
</protein>
<dbReference type="SMART" id="SM00530">
    <property type="entry name" value="HTH_XRE"/>
    <property type="match status" value="1"/>
</dbReference>
<dbReference type="GO" id="GO:0003677">
    <property type="term" value="F:DNA binding"/>
    <property type="evidence" value="ECO:0007669"/>
    <property type="project" value="InterPro"/>
</dbReference>
<dbReference type="AlphaFoldDB" id="A0A1I2N786"/>
<dbReference type="EMBL" id="FONV01000037">
    <property type="protein sequence ID" value="SFF97366.1"/>
    <property type="molecule type" value="Genomic_DNA"/>
</dbReference>
<feature type="domain" description="HTH cro/C1-type" evidence="3">
    <location>
        <begin position="90"/>
        <end position="145"/>
    </location>
</feature>
<sequence length="463" mass="49560">MPPTGGVPGTTEPDDMTERPTLLAEAVTLWELHDELTLHVLGLDGEDGFPATAHDFVQAVAGQLTGTAGAPAAGRASPPVSEEVPDGRRVAFWRRRRGLTRHEVARRLGRSDAWVASVEEGLDRIPTADSARGIAAALQIDLPLLMGRDPRPQPLPTGDPIGDNLERIRECLERRDALGPAPDAVAAPLVVIAVGLRDAWRCYRQAEYGGLTGALPRLLHDAVTSDGIRAGGDDGPEAARLLSQAYQVTAAALRKLGEYQLSWLAADRAIEAAARGHDPLLTAAASRFAAATMLAMGRTTPALNLSMTATTSLPARHRPHHTQLVVEGTLLLQGAAAAARMADTATTRSLLAEADGVAARLEQDTVRYWTRFGRTVTELSRASVAVELGEGADAITIHRRLQQALPSLPREQHAGHYLTLARAYLQTGATDRAAEALETSTRLAPAERRNPLHQALRHQIRTV</sequence>
<keyword evidence="1" id="KW-0802">TPR repeat</keyword>
<dbReference type="InterPro" id="IPR010982">
    <property type="entry name" value="Lambda_DNA-bd_dom_sf"/>
</dbReference>
<organism evidence="4 5">
    <name type="scientific">Actinoplanes philippinensis</name>
    <dbReference type="NCBI Taxonomy" id="35752"/>
    <lineage>
        <taxon>Bacteria</taxon>
        <taxon>Bacillati</taxon>
        <taxon>Actinomycetota</taxon>
        <taxon>Actinomycetes</taxon>
        <taxon>Micromonosporales</taxon>
        <taxon>Micromonosporaceae</taxon>
        <taxon>Actinoplanes</taxon>
    </lineage>
</organism>
<evidence type="ECO:0000313" key="4">
    <source>
        <dbReference type="EMBL" id="SFF97366.1"/>
    </source>
</evidence>
<dbReference type="InterPro" id="IPR001387">
    <property type="entry name" value="Cro/C1-type_HTH"/>
</dbReference>
<proteinExistence type="predicted"/>
<gene>
    <name evidence="4" type="ORF">SAMN05421541_13713</name>
</gene>
<dbReference type="Gene3D" id="1.25.40.10">
    <property type="entry name" value="Tetratricopeptide repeat domain"/>
    <property type="match status" value="1"/>
</dbReference>
<evidence type="ECO:0000259" key="3">
    <source>
        <dbReference type="PROSITE" id="PS50943"/>
    </source>
</evidence>
<dbReference type="PROSITE" id="PS50005">
    <property type="entry name" value="TPR"/>
    <property type="match status" value="1"/>
</dbReference>
<dbReference type="STRING" id="35752.SAMN05421541_13713"/>
<feature type="region of interest" description="Disordered" evidence="2">
    <location>
        <begin position="440"/>
        <end position="463"/>
    </location>
</feature>
<evidence type="ECO:0000256" key="2">
    <source>
        <dbReference type="SAM" id="MobiDB-lite"/>
    </source>
</evidence>
<keyword evidence="5" id="KW-1185">Reference proteome</keyword>
<feature type="repeat" description="TPR" evidence="1">
    <location>
        <begin position="414"/>
        <end position="447"/>
    </location>
</feature>
<reference evidence="4 5" key="1">
    <citation type="submission" date="2016-10" db="EMBL/GenBank/DDBJ databases">
        <authorList>
            <person name="de Groot N.N."/>
        </authorList>
    </citation>
    <scope>NUCLEOTIDE SEQUENCE [LARGE SCALE GENOMIC DNA]</scope>
    <source>
        <strain evidence="4 5">DSM 43019</strain>
    </source>
</reference>
<evidence type="ECO:0000256" key="1">
    <source>
        <dbReference type="PROSITE-ProRule" id="PRU00339"/>
    </source>
</evidence>
<evidence type="ECO:0000313" key="5">
    <source>
        <dbReference type="Proteomes" id="UP000199645"/>
    </source>
</evidence>
<name>A0A1I2N786_9ACTN</name>
<accession>A0A1I2N786</accession>
<dbReference type="Gene3D" id="1.10.260.40">
    <property type="entry name" value="lambda repressor-like DNA-binding domains"/>
    <property type="match status" value="1"/>
</dbReference>
<dbReference type="OrthoDB" id="3504495at2"/>
<dbReference type="Pfam" id="PF13560">
    <property type="entry name" value="HTH_31"/>
    <property type="match status" value="1"/>
</dbReference>
<dbReference type="CDD" id="cd00093">
    <property type="entry name" value="HTH_XRE"/>
    <property type="match status" value="1"/>
</dbReference>
<dbReference type="InterPro" id="IPR011990">
    <property type="entry name" value="TPR-like_helical_dom_sf"/>
</dbReference>
<dbReference type="InterPro" id="IPR019734">
    <property type="entry name" value="TPR_rpt"/>
</dbReference>
<dbReference type="SUPFAM" id="SSF48452">
    <property type="entry name" value="TPR-like"/>
    <property type="match status" value="1"/>
</dbReference>
<dbReference type="SUPFAM" id="SSF47413">
    <property type="entry name" value="lambda repressor-like DNA-binding domains"/>
    <property type="match status" value="1"/>
</dbReference>